<sequence>MPEQTSAGRADETGAGEAFDATDLPGADAHADEHRGALGQTPSQTVGPFFGYALPYAGGPDVRAPWQPDAIRLHGTVLDGAGDPIPDAFVEIWGADAAGRASTERGSFARDPHGFAGFGRAAVDRDGRYSFTTLKPGAMRDGSAPYLLVTVFARGVLQHLFTRAYFGDEAEANASDPLLGRVDEARRGTLIAEPDAPRSYRFDIRLQGEGETVFLDYGTEV</sequence>
<evidence type="ECO:0000256" key="1">
    <source>
        <dbReference type="ARBA" id="ARBA00007825"/>
    </source>
</evidence>
<evidence type="ECO:0000259" key="5">
    <source>
        <dbReference type="Pfam" id="PF00775"/>
    </source>
</evidence>
<dbReference type="Gene3D" id="2.60.130.10">
    <property type="entry name" value="Aromatic compound dioxygenase"/>
    <property type="match status" value="1"/>
</dbReference>
<dbReference type="EMBL" id="SODL02000003">
    <property type="protein sequence ID" value="MCP2368029.1"/>
    <property type="molecule type" value="Genomic_DNA"/>
</dbReference>
<dbReference type="Pfam" id="PF00775">
    <property type="entry name" value="Dioxygenase_C"/>
    <property type="match status" value="1"/>
</dbReference>
<gene>
    <name evidence="6" type="ORF">BCL57_002188</name>
    <name evidence="7" type="ORF">SAMN04489721_0672</name>
</gene>
<dbReference type="EC" id="1.13.11.3" evidence="6"/>
<dbReference type="NCBIfam" id="TIGR02423">
    <property type="entry name" value="protocat_alph"/>
    <property type="match status" value="1"/>
</dbReference>
<comment type="similarity">
    <text evidence="1">Belongs to the intradiol ring-cleavage dioxygenase family.</text>
</comment>
<evidence type="ECO:0000313" key="6">
    <source>
        <dbReference type="EMBL" id="MCP2368029.1"/>
    </source>
</evidence>
<reference evidence="7" key="2">
    <citation type="submission" date="2016-10" db="EMBL/GenBank/DDBJ databases">
        <authorList>
            <person name="de Groot N.N."/>
        </authorList>
    </citation>
    <scope>NUCLEOTIDE SEQUENCE [LARGE SCALE GENOMIC DNA]</scope>
    <source>
        <strain evidence="7">CPCC 202695</strain>
    </source>
</reference>
<dbReference type="EMBL" id="LT629755">
    <property type="protein sequence ID" value="SDS03392.1"/>
    <property type="molecule type" value="Genomic_DNA"/>
</dbReference>
<dbReference type="GO" id="GO:0008199">
    <property type="term" value="F:ferric iron binding"/>
    <property type="evidence" value="ECO:0007669"/>
    <property type="project" value="InterPro"/>
</dbReference>
<dbReference type="OrthoDB" id="4417174at2"/>
<dbReference type="PANTHER" id="PTHR33711:SF9">
    <property type="entry name" value="PROTOCATECHUATE 3,4-DIOXYGENASE ALPHA CHAIN"/>
    <property type="match status" value="1"/>
</dbReference>
<evidence type="ECO:0000313" key="8">
    <source>
        <dbReference type="Proteomes" id="UP000199482"/>
    </source>
</evidence>
<accession>A0A1H1NWQ5</accession>
<dbReference type="SUPFAM" id="SSF49482">
    <property type="entry name" value="Aromatic compound dioxygenase"/>
    <property type="match status" value="1"/>
</dbReference>
<protein>
    <submittedName>
        <fullName evidence="6">Protocatechuate 3,4-dioxygenase alpha subunit</fullName>
        <ecNumber evidence="6">1.13.11.3</ecNumber>
    </submittedName>
    <submittedName>
        <fullName evidence="7">Protocatechuate 3,4-dioxygenase, alpha subunit</fullName>
    </submittedName>
</protein>
<dbReference type="STRING" id="589382.SAMN04489721_0672"/>
<reference evidence="8" key="1">
    <citation type="submission" date="2016-10" db="EMBL/GenBank/DDBJ databases">
        <authorList>
            <person name="Varghese N."/>
            <person name="Submissions S."/>
        </authorList>
    </citation>
    <scope>NUCLEOTIDE SEQUENCE [LARGE SCALE GENOMIC DNA]</scope>
    <source>
        <strain evidence="8">CPCC 202695</strain>
    </source>
</reference>
<proteinExistence type="inferred from homology"/>
<keyword evidence="9" id="KW-1185">Reference proteome</keyword>
<evidence type="ECO:0000313" key="9">
    <source>
        <dbReference type="Proteomes" id="UP000893823"/>
    </source>
</evidence>
<dbReference type="InterPro" id="IPR015889">
    <property type="entry name" value="Intradiol_dOase_core"/>
</dbReference>
<dbReference type="InterPro" id="IPR000627">
    <property type="entry name" value="Intradiol_dOase_C"/>
</dbReference>
<keyword evidence="3 6" id="KW-0560">Oxidoreductase</keyword>
<reference evidence="6" key="3">
    <citation type="submission" date="2022-06" db="EMBL/GenBank/DDBJ databases">
        <title>Genomic Encyclopedia of Type Strains, Phase III (KMG-III): the genomes of soil and plant-associated and newly described type strains.</title>
        <authorList>
            <person name="Whitman W."/>
        </authorList>
    </citation>
    <scope>NUCLEOTIDE SEQUENCE</scope>
    <source>
        <strain evidence="6">CPCC 202695</strain>
    </source>
</reference>
<dbReference type="PANTHER" id="PTHR33711">
    <property type="entry name" value="DIOXYGENASE, PUTATIVE (AFU_ORTHOLOGUE AFUA_2G02910)-RELATED"/>
    <property type="match status" value="1"/>
</dbReference>
<dbReference type="InterPro" id="IPR050770">
    <property type="entry name" value="Intradiol_RC_Dioxygenase"/>
</dbReference>
<feature type="domain" description="Intradiol ring-cleavage dioxygenases" evidence="5">
    <location>
        <begin position="71"/>
        <end position="140"/>
    </location>
</feature>
<evidence type="ECO:0000256" key="4">
    <source>
        <dbReference type="SAM" id="MobiDB-lite"/>
    </source>
</evidence>
<feature type="region of interest" description="Disordered" evidence="4">
    <location>
        <begin position="1"/>
        <end position="43"/>
    </location>
</feature>
<evidence type="ECO:0000313" key="7">
    <source>
        <dbReference type="EMBL" id="SDS03392.1"/>
    </source>
</evidence>
<organism evidence="7 8">
    <name type="scientific">Agromyces flavus</name>
    <dbReference type="NCBI Taxonomy" id="589382"/>
    <lineage>
        <taxon>Bacteria</taxon>
        <taxon>Bacillati</taxon>
        <taxon>Actinomycetota</taxon>
        <taxon>Actinomycetes</taxon>
        <taxon>Micrococcales</taxon>
        <taxon>Microbacteriaceae</taxon>
        <taxon>Agromyces</taxon>
    </lineage>
</organism>
<dbReference type="CDD" id="cd03463">
    <property type="entry name" value="3_4-PCD_alpha"/>
    <property type="match status" value="1"/>
</dbReference>
<evidence type="ECO:0000256" key="2">
    <source>
        <dbReference type="ARBA" id="ARBA00022964"/>
    </source>
</evidence>
<dbReference type="GO" id="GO:0018578">
    <property type="term" value="F:protocatechuate 3,4-dioxygenase activity"/>
    <property type="evidence" value="ECO:0007669"/>
    <property type="project" value="UniProtKB-EC"/>
</dbReference>
<keyword evidence="2 7" id="KW-0223">Dioxygenase</keyword>
<dbReference type="AlphaFoldDB" id="A0A1H1NWQ5"/>
<evidence type="ECO:0000256" key="3">
    <source>
        <dbReference type="ARBA" id="ARBA00023002"/>
    </source>
</evidence>
<dbReference type="RefSeq" id="WP_092669252.1">
    <property type="nucleotide sequence ID" value="NZ_BMDN01000003.1"/>
</dbReference>
<dbReference type="InterPro" id="IPR012786">
    <property type="entry name" value="Protocat_dOase_a"/>
</dbReference>
<dbReference type="Proteomes" id="UP000893823">
    <property type="component" value="Unassembled WGS sequence"/>
</dbReference>
<name>A0A1H1NWQ5_9MICO</name>
<dbReference type="Proteomes" id="UP000199482">
    <property type="component" value="Chromosome I"/>
</dbReference>